<comment type="caution">
    <text evidence="2">The sequence shown here is derived from an EMBL/GenBank/DDBJ whole genome shotgun (WGS) entry which is preliminary data.</text>
</comment>
<feature type="transmembrane region" description="Helical" evidence="1">
    <location>
        <begin position="6"/>
        <end position="25"/>
    </location>
</feature>
<dbReference type="AlphaFoldDB" id="A0AA89SSA4"/>
<name>A0AA89SSA4_9BACL</name>
<dbReference type="Proteomes" id="UP000613002">
    <property type="component" value="Unassembled WGS sequence"/>
</dbReference>
<organism evidence="2 3">
    <name type="scientific">Parageobacillus toebii NBRC 107807</name>
    <dbReference type="NCBI Taxonomy" id="1223503"/>
    <lineage>
        <taxon>Bacteria</taxon>
        <taxon>Bacillati</taxon>
        <taxon>Bacillota</taxon>
        <taxon>Bacilli</taxon>
        <taxon>Bacillales</taxon>
        <taxon>Anoxybacillaceae</taxon>
        <taxon>Parageobacillus</taxon>
    </lineage>
</organism>
<keyword evidence="3" id="KW-1185">Reference proteome</keyword>
<sequence length="31" mass="3534">MDDITYTDAFVIGTVSSALFGYIAVRWMINY</sequence>
<keyword evidence="1" id="KW-0812">Transmembrane</keyword>
<keyword evidence="1" id="KW-0472">Membrane</keyword>
<gene>
    <name evidence="2" type="ORF">HNR78_000396</name>
</gene>
<dbReference type="EMBL" id="JACICZ010000001">
    <property type="protein sequence ID" value="MBB3867522.1"/>
    <property type="molecule type" value="Genomic_DNA"/>
</dbReference>
<evidence type="ECO:0000256" key="1">
    <source>
        <dbReference type="SAM" id="Phobius"/>
    </source>
</evidence>
<reference evidence="2 3" key="1">
    <citation type="submission" date="2020-08" db="EMBL/GenBank/DDBJ databases">
        <title>Genomic Encyclopedia of Type Strains, Phase IV (KMG-IV): sequencing the most valuable type-strain genomes for metagenomic binning, comparative biology and taxonomic classification.</title>
        <authorList>
            <person name="Goeker M."/>
        </authorList>
    </citation>
    <scope>NUCLEOTIDE SEQUENCE [LARGE SCALE GENOMIC DNA]</scope>
    <source>
        <strain evidence="2 3">DSM 14590</strain>
    </source>
</reference>
<accession>A0AA89SSA4</accession>
<evidence type="ECO:0000313" key="2">
    <source>
        <dbReference type="EMBL" id="MBB3867522.1"/>
    </source>
</evidence>
<proteinExistence type="predicted"/>
<keyword evidence="1" id="KW-1133">Transmembrane helix</keyword>
<protein>
    <submittedName>
        <fullName evidence="2">Uncharacterized protein</fullName>
    </submittedName>
</protein>
<evidence type="ECO:0000313" key="3">
    <source>
        <dbReference type="Proteomes" id="UP000613002"/>
    </source>
</evidence>